<dbReference type="PANTHER" id="PTHR11735:SF11">
    <property type="entry name" value="TRNA THREONYLCARBAMOYLADENOSINE BIOSYNTHESIS PROTEIN TSAB"/>
    <property type="match status" value="1"/>
</dbReference>
<dbReference type="SUPFAM" id="SSF53067">
    <property type="entry name" value="Actin-like ATPase domain"/>
    <property type="match status" value="1"/>
</dbReference>
<evidence type="ECO:0000313" key="3">
    <source>
        <dbReference type="Proteomes" id="UP000316925"/>
    </source>
</evidence>
<accession>A0A523YPA9</accession>
<protein>
    <submittedName>
        <fullName evidence="2">tRNA (Adenosine(37)-N6)-threonylcarbamoyltransferase complex dimerization subunit type 1 TsaB</fullName>
    </submittedName>
</protein>
<dbReference type="Proteomes" id="UP000316925">
    <property type="component" value="Unassembled WGS sequence"/>
</dbReference>
<dbReference type="EMBL" id="SOIJ01000118">
    <property type="protein sequence ID" value="TET93346.1"/>
    <property type="molecule type" value="Genomic_DNA"/>
</dbReference>
<dbReference type="Gene3D" id="3.30.420.40">
    <property type="match status" value="1"/>
</dbReference>
<sequence>MLLLGIDTSAKKGILCLGTKEKVLARKTMSAHLTSGELIPSLETLMKREKIKNEDLQAVVVSLGPGSFTGLRVGLSLAKSLAFALKIPLVGVATLDSWVFALSLEGIFCPLRRAYGGKCYVGFYEKNQGKTTKIDRCRFLSFSRIKGSLEKFSPQKVTFLIPTQERELTKELKKIKNTSFLLLDEIFLIKALLTLGAERLKTGKIDNVFSLSPLYVSSPEVRIGRGNKDLRHEKRGHPGS</sequence>
<evidence type="ECO:0000313" key="2">
    <source>
        <dbReference type="EMBL" id="TET93346.1"/>
    </source>
</evidence>
<dbReference type="InterPro" id="IPR000905">
    <property type="entry name" value="Gcp-like_dom"/>
</dbReference>
<dbReference type="GO" id="GO:0002949">
    <property type="term" value="P:tRNA threonylcarbamoyladenosine modification"/>
    <property type="evidence" value="ECO:0007669"/>
    <property type="project" value="InterPro"/>
</dbReference>
<dbReference type="Gene3D" id="3.30.420.200">
    <property type="match status" value="1"/>
</dbReference>
<keyword evidence="2" id="KW-0808">Transferase</keyword>
<gene>
    <name evidence="2" type="primary">tsaB</name>
    <name evidence="2" type="ORF">E3J33_02040</name>
</gene>
<evidence type="ECO:0000259" key="1">
    <source>
        <dbReference type="Pfam" id="PF00814"/>
    </source>
</evidence>
<proteinExistence type="predicted"/>
<organism evidence="2 3">
    <name type="scientific">Aerophobetes bacterium</name>
    <dbReference type="NCBI Taxonomy" id="2030807"/>
    <lineage>
        <taxon>Bacteria</taxon>
        <taxon>Candidatus Aerophobota</taxon>
    </lineage>
</organism>
<dbReference type="InterPro" id="IPR022496">
    <property type="entry name" value="T6A_TsaB"/>
</dbReference>
<name>A0A523YPA9_UNCAE</name>
<dbReference type="GO" id="GO:0016740">
    <property type="term" value="F:transferase activity"/>
    <property type="evidence" value="ECO:0007669"/>
    <property type="project" value="UniProtKB-KW"/>
</dbReference>
<feature type="domain" description="Gcp-like" evidence="1">
    <location>
        <begin position="36"/>
        <end position="146"/>
    </location>
</feature>
<reference evidence="2 3" key="1">
    <citation type="submission" date="2019-03" db="EMBL/GenBank/DDBJ databases">
        <title>Metabolic potential of uncultured bacteria and archaea associated with petroleum seepage in deep-sea sediments.</title>
        <authorList>
            <person name="Dong X."/>
            <person name="Hubert C."/>
        </authorList>
    </citation>
    <scope>NUCLEOTIDE SEQUENCE [LARGE SCALE GENOMIC DNA]</scope>
    <source>
        <strain evidence="2">E29_bin28</strain>
    </source>
</reference>
<comment type="caution">
    <text evidence="2">The sequence shown here is derived from an EMBL/GenBank/DDBJ whole genome shotgun (WGS) entry which is preliminary data.</text>
</comment>
<dbReference type="InterPro" id="IPR043129">
    <property type="entry name" value="ATPase_NBD"/>
</dbReference>
<dbReference type="GO" id="GO:0005829">
    <property type="term" value="C:cytosol"/>
    <property type="evidence" value="ECO:0007669"/>
    <property type="project" value="TreeGrafter"/>
</dbReference>
<dbReference type="PANTHER" id="PTHR11735">
    <property type="entry name" value="TRNA N6-ADENOSINE THREONYLCARBAMOYLTRANSFERASE"/>
    <property type="match status" value="1"/>
</dbReference>
<dbReference type="NCBIfam" id="TIGR03725">
    <property type="entry name" value="T6A_YeaZ"/>
    <property type="match status" value="1"/>
</dbReference>
<dbReference type="Pfam" id="PF00814">
    <property type="entry name" value="TsaD"/>
    <property type="match status" value="1"/>
</dbReference>
<dbReference type="AlphaFoldDB" id="A0A523YPA9"/>